<evidence type="ECO:0000256" key="4">
    <source>
        <dbReference type="ARBA" id="ARBA00023235"/>
    </source>
</evidence>
<feature type="domain" description="PPIase FKBP-type" evidence="8">
    <location>
        <begin position="77"/>
        <end position="158"/>
    </location>
</feature>
<evidence type="ECO:0000256" key="7">
    <source>
        <dbReference type="SAM" id="SignalP"/>
    </source>
</evidence>
<proteinExistence type="inferred from homology"/>
<keyword evidence="10" id="KW-1185">Reference proteome</keyword>
<dbReference type="PROSITE" id="PS50059">
    <property type="entry name" value="FKBP_PPIASE"/>
    <property type="match status" value="1"/>
</dbReference>
<organism evidence="9 10">
    <name type="scientific">Spirosoma sordidisoli</name>
    <dbReference type="NCBI Taxonomy" id="2502893"/>
    <lineage>
        <taxon>Bacteria</taxon>
        <taxon>Pseudomonadati</taxon>
        <taxon>Bacteroidota</taxon>
        <taxon>Cytophagia</taxon>
        <taxon>Cytophagales</taxon>
        <taxon>Cytophagaceae</taxon>
        <taxon>Spirosoma</taxon>
    </lineage>
</organism>
<evidence type="ECO:0000259" key="8">
    <source>
        <dbReference type="PROSITE" id="PS50059"/>
    </source>
</evidence>
<feature type="signal peptide" evidence="7">
    <location>
        <begin position="1"/>
        <end position="22"/>
    </location>
</feature>
<evidence type="ECO:0000256" key="2">
    <source>
        <dbReference type="ARBA" id="ARBA00006577"/>
    </source>
</evidence>
<protein>
    <recommendedName>
        <fullName evidence="6">Peptidyl-prolyl cis-trans isomerase</fullName>
        <ecNumber evidence="6">5.2.1.8</ecNumber>
    </recommendedName>
</protein>
<sequence>MKNYTVALLALALLAGSCGQNDQTPCDATAVTTRAPQAETTALKQFLDSKGINATADERGFYYVVKSPGSGAKPTVCSNVTVNYVGKLTNGTTFDSGSGVSFGLNQLILGWQEGIPLVAPGGSITLYLPPSLAYGAQDQPGIPGNSILVFDIDLVRIN</sequence>
<evidence type="ECO:0000313" key="9">
    <source>
        <dbReference type="EMBL" id="RYC68918.1"/>
    </source>
</evidence>
<feature type="chain" id="PRO_5020704722" description="Peptidyl-prolyl cis-trans isomerase" evidence="7">
    <location>
        <begin position="23"/>
        <end position="158"/>
    </location>
</feature>
<comment type="similarity">
    <text evidence="2 6">Belongs to the FKBP-type PPIase family.</text>
</comment>
<dbReference type="EC" id="5.2.1.8" evidence="6"/>
<keyword evidence="3 5" id="KW-0697">Rotamase</keyword>
<dbReference type="AlphaFoldDB" id="A0A4V1RW38"/>
<gene>
    <name evidence="9" type="ORF">EQG79_16055</name>
</gene>
<dbReference type="EMBL" id="SBLB01000004">
    <property type="protein sequence ID" value="RYC68918.1"/>
    <property type="molecule type" value="Genomic_DNA"/>
</dbReference>
<reference evidence="9 10" key="1">
    <citation type="submission" date="2019-01" db="EMBL/GenBank/DDBJ databases">
        <title>Spirosoma flava sp. nov., a propanil-degrading bacterium isolated from herbicide-contaminated soil.</title>
        <authorList>
            <person name="Zhang L."/>
            <person name="Jiang J.-D."/>
        </authorList>
    </citation>
    <scope>NUCLEOTIDE SEQUENCE [LARGE SCALE GENOMIC DNA]</scope>
    <source>
        <strain evidence="9 10">TY50</strain>
    </source>
</reference>
<dbReference type="InterPro" id="IPR046357">
    <property type="entry name" value="PPIase_dom_sf"/>
</dbReference>
<dbReference type="Pfam" id="PF00254">
    <property type="entry name" value="FKBP_C"/>
    <property type="match status" value="1"/>
</dbReference>
<dbReference type="InterPro" id="IPR001179">
    <property type="entry name" value="PPIase_FKBP_dom"/>
</dbReference>
<comment type="catalytic activity">
    <reaction evidence="1 5 6">
        <text>[protein]-peptidylproline (omega=180) = [protein]-peptidylproline (omega=0)</text>
        <dbReference type="Rhea" id="RHEA:16237"/>
        <dbReference type="Rhea" id="RHEA-COMP:10747"/>
        <dbReference type="Rhea" id="RHEA-COMP:10748"/>
        <dbReference type="ChEBI" id="CHEBI:83833"/>
        <dbReference type="ChEBI" id="CHEBI:83834"/>
        <dbReference type="EC" id="5.2.1.8"/>
    </reaction>
</comment>
<evidence type="ECO:0000313" key="10">
    <source>
        <dbReference type="Proteomes" id="UP000290407"/>
    </source>
</evidence>
<keyword evidence="7" id="KW-0732">Signal</keyword>
<dbReference type="Gene3D" id="3.10.50.40">
    <property type="match status" value="1"/>
</dbReference>
<dbReference type="PANTHER" id="PTHR43811:SF19">
    <property type="entry name" value="39 KDA FK506-BINDING NUCLEAR PROTEIN"/>
    <property type="match status" value="1"/>
</dbReference>
<dbReference type="GO" id="GO:0003755">
    <property type="term" value="F:peptidyl-prolyl cis-trans isomerase activity"/>
    <property type="evidence" value="ECO:0007669"/>
    <property type="project" value="UniProtKB-UniRule"/>
</dbReference>
<evidence type="ECO:0000256" key="6">
    <source>
        <dbReference type="RuleBase" id="RU003915"/>
    </source>
</evidence>
<dbReference type="SUPFAM" id="SSF54534">
    <property type="entry name" value="FKBP-like"/>
    <property type="match status" value="1"/>
</dbReference>
<dbReference type="PANTHER" id="PTHR43811">
    <property type="entry name" value="FKBP-TYPE PEPTIDYL-PROLYL CIS-TRANS ISOMERASE FKPA"/>
    <property type="match status" value="1"/>
</dbReference>
<evidence type="ECO:0000256" key="5">
    <source>
        <dbReference type="PROSITE-ProRule" id="PRU00277"/>
    </source>
</evidence>
<evidence type="ECO:0000256" key="3">
    <source>
        <dbReference type="ARBA" id="ARBA00023110"/>
    </source>
</evidence>
<comment type="caution">
    <text evidence="9">The sequence shown here is derived from an EMBL/GenBank/DDBJ whole genome shotgun (WGS) entry which is preliminary data.</text>
</comment>
<dbReference type="Proteomes" id="UP000290407">
    <property type="component" value="Unassembled WGS sequence"/>
</dbReference>
<name>A0A4V1RW38_9BACT</name>
<dbReference type="RefSeq" id="WP_077923254.1">
    <property type="nucleotide sequence ID" value="NZ_SBLB01000004.1"/>
</dbReference>
<evidence type="ECO:0000256" key="1">
    <source>
        <dbReference type="ARBA" id="ARBA00000971"/>
    </source>
</evidence>
<keyword evidence="4 5" id="KW-0413">Isomerase</keyword>
<accession>A0A4V1RW38</accession>
<dbReference type="PROSITE" id="PS51257">
    <property type="entry name" value="PROKAR_LIPOPROTEIN"/>
    <property type="match status" value="1"/>
</dbReference>